<evidence type="ECO:0000256" key="5">
    <source>
        <dbReference type="ARBA" id="ARBA00022786"/>
    </source>
</evidence>
<keyword evidence="7" id="KW-0788">Thiol protease</keyword>
<evidence type="ECO:0000256" key="3">
    <source>
        <dbReference type="ARBA" id="ARBA00022553"/>
    </source>
</evidence>
<keyword evidence="3" id="KW-0597">Phosphoprotein</keyword>
<feature type="compositionally biased region" description="Low complexity" evidence="8">
    <location>
        <begin position="790"/>
        <end position="811"/>
    </location>
</feature>
<dbReference type="Proteomes" id="UP000007635">
    <property type="component" value="Chromosome XI"/>
</dbReference>
<feature type="region of interest" description="Disordered" evidence="8">
    <location>
        <begin position="565"/>
        <end position="731"/>
    </location>
</feature>
<dbReference type="PROSITE" id="PS50235">
    <property type="entry name" value="USP_3"/>
    <property type="match status" value="1"/>
</dbReference>
<keyword evidence="6" id="KW-0378">Hydrolase</keyword>
<name>A0AAQ4R5K1_GASAC</name>
<feature type="compositionally biased region" description="Low complexity" evidence="8">
    <location>
        <begin position="649"/>
        <end position="665"/>
    </location>
</feature>
<dbReference type="InterPro" id="IPR028889">
    <property type="entry name" value="USP"/>
</dbReference>
<dbReference type="AlphaFoldDB" id="A0AAQ4R5K1"/>
<keyword evidence="4" id="KW-0645">Protease</keyword>
<dbReference type="PROSITE" id="PS00972">
    <property type="entry name" value="USP_1"/>
    <property type="match status" value="1"/>
</dbReference>
<keyword evidence="11" id="KW-1185">Reference proteome</keyword>
<dbReference type="InterPro" id="IPR001394">
    <property type="entry name" value="Peptidase_C19_UCH"/>
</dbReference>
<feature type="compositionally biased region" description="Polar residues" evidence="8">
    <location>
        <begin position="830"/>
        <end position="850"/>
    </location>
</feature>
<evidence type="ECO:0000256" key="4">
    <source>
        <dbReference type="ARBA" id="ARBA00022670"/>
    </source>
</evidence>
<dbReference type="Pfam" id="PF00443">
    <property type="entry name" value="UCH"/>
    <property type="match status" value="1"/>
</dbReference>
<dbReference type="InterPro" id="IPR050164">
    <property type="entry name" value="Peptidase_C19"/>
</dbReference>
<evidence type="ECO:0000313" key="10">
    <source>
        <dbReference type="Ensembl" id="ENSGACP00000057461.1"/>
    </source>
</evidence>
<feature type="compositionally biased region" description="Polar residues" evidence="8">
    <location>
        <begin position="712"/>
        <end position="724"/>
    </location>
</feature>
<dbReference type="InterPro" id="IPR038765">
    <property type="entry name" value="Papain-like_cys_pep_sf"/>
</dbReference>
<evidence type="ECO:0000256" key="7">
    <source>
        <dbReference type="ARBA" id="ARBA00022807"/>
    </source>
</evidence>
<feature type="compositionally biased region" description="Basic residues" evidence="8">
    <location>
        <begin position="855"/>
        <end position="866"/>
    </location>
</feature>
<feature type="compositionally biased region" description="Polar residues" evidence="8">
    <location>
        <begin position="577"/>
        <end position="587"/>
    </location>
</feature>
<reference evidence="10 11" key="1">
    <citation type="journal article" date="2021" name="G3 (Bethesda)">
        <title>Improved contiguity of the threespine stickleback genome using long-read sequencing.</title>
        <authorList>
            <person name="Nath S."/>
            <person name="Shaw D.E."/>
            <person name="White M.A."/>
        </authorList>
    </citation>
    <scope>NUCLEOTIDE SEQUENCE [LARGE SCALE GENOMIC DNA]</scope>
    <source>
        <strain evidence="10 11">Lake Benthic</strain>
    </source>
</reference>
<feature type="compositionally biased region" description="Polar residues" evidence="8">
    <location>
        <begin position="682"/>
        <end position="693"/>
    </location>
</feature>
<feature type="region of interest" description="Disordered" evidence="8">
    <location>
        <begin position="147"/>
        <end position="174"/>
    </location>
</feature>
<reference evidence="10" key="3">
    <citation type="submission" date="2025-09" db="UniProtKB">
        <authorList>
            <consortium name="Ensembl"/>
        </authorList>
    </citation>
    <scope>IDENTIFICATION</scope>
</reference>
<feature type="compositionally biased region" description="Basic residues" evidence="8">
    <location>
        <begin position="895"/>
        <end position="904"/>
    </location>
</feature>
<feature type="compositionally biased region" description="Polar residues" evidence="8">
    <location>
        <begin position="812"/>
        <end position="822"/>
    </location>
</feature>
<dbReference type="GO" id="GO:0042981">
    <property type="term" value="P:regulation of apoptotic process"/>
    <property type="evidence" value="ECO:0007669"/>
    <property type="project" value="TreeGrafter"/>
</dbReference>
<sequence length="1166" mass="128463">MTVGDFTIMKLVELIAVNSPARYRVHLNVCKDEIQPQCFPRCYSWAKIPDPRATAEETDSCTINVFTRLIESDVPTMPIVDKLKEALKPGRKETGDEGDLNKLLASSAKKVLLQKIEFEPASKGFSYQLDSLKNKYVILNPRNEGAAGQRATEPAQIKRHVSENTVSGQSDGIPAPQKMLFPGSKLALKWEGVYRVGAGLHNLGNTCFLNSTVQCLTYTPPLANYLLSKEHSRACHQSGFCMICIMQNHIIQAFANTANAIKPVSFIRDLKKIARHFRFGSQEDAHEFLRYTIDAMQKACLNGYPKLDRQTQATTLVHQIFGGYLRSRVKCSICKSVSDTYDPYLDIALEIRQSANIVRALELFVKPDMLSGENAYMCAKCKKKVPATKRFTVHRTSNVLTLSLKRFANFSGGKITKDVGYPEFLNIRPYMSQSSGDPVMYGLYAVLVHSGYSCHAGHYYCYVKASNGQWYQMNDSMVHCSNIKVVLNQQAYVLFYLRIPESKKNADGQTAKHGMLHSGKNSVSSEQIRRANLNGPLSSPQVTKKLEPAHLRKIQSVDGGLGLPFARNGVSAPPQPRLSSWASSSNGPPKMPGGPAVIEEPFKKLKKPSPQGQGQGPASRGIAAAPPANNGVGRAEGDKKQGGEGRGMSASTSYKSLSDSSSADTTDSKESAGARSAPAGETPSTPRKSSNGVASPAKCAEEQKTAKIKTPALNNITSEATSAMSPPPAKKLALSAKKVNFIPVHSRRRRCRRSSASGLSESSHIFFFCRLLRAGPFHSPKVQSSPFAHSSGSFKQQSPQKQSLPSSLQKQHASLSIKTNGLHSAGPKSPKSSNNLSHVVQEPDLNSAQTLDERKKKKKKKKKRRHSEVEADPEPEAPPAPVVQTQPPESANENKRRKKKKRRKTELEDGGTVEERECVPSHLDTSNQEEDWCQGGIWSLTSHPGTEQSEPKPQSASAPPTQQESSQEEQGRESFKSKKKKKKKKQLVEVLQGTTSACSAPERWVELMDIFVQNVEFLDREIKLSKVVVWDSHVKDGFKRSRVPAADGSGSGDAPTPVGWDGKKTSGVVEELLRNSSDKAYGASVLSWDGEVSAISRDAAEDVRHARCDTVIDEWDEDFDRGKVKKMKNYKKEKWRNNGSIFQKIQDRRSKWSVTPGGKRGFGVRR</sequence>
<dbReference type="GeneTree" id="ENSGT00940000157948"/>
<evidence type="ECO:0000256" key="1">
    <source>
        <dbReference type="ARBA" id="ARBA00000707"/>
    </source>
</evidence>
<dbReference type="PROSITE" id="PS00973">
    <property type="entry name" value="USP_2"/>
    <property type="match status" value="1"/>
</dbReference>
<feature type="compositionally biased region" description="Low complexity" evidence="8">
    <location>
        <begin position="951"/>
        <end position="965"/>
    </location>
</feature>
<dbReference type="Ensembl" id="ENSGACT00000071344.1">
    <property type="protein sequence ID" value="ENSGACP00000057461.1"/>
    <property type="gene ID" value="ENSGACG00000011028.3"/>
</dbReference>
<feature type="compositionally biased region" description="Polar residues" evidence="8">
    <location>
        <begin position="939"/>
        <end position="948"/>
    </location>
</feature>
<evidence type="ECO:0000256" key="8">
    <source>
        <dbReference type="SAM" id="MobiDB-lite"/>
    </source>
</evidence>
<evidence type="ECO:0000313" key="11">
    <source>
        <dbReference type="Proteomes" id="UP000007635"/>
    </source>
</evidence>
<keyword evidence="5" id="KW-0833">Ubl conjugation pathway</keyword>
<organism evidence="10 11">
    <name type="scientific">Gasterosteus aculeatus aculeatus</name>
    <name type="common">three-spined stickleback</name>
    <dbReference type="NCBI Taxonomy" id="481459"/>
    <lineage>
        <taxon>Eukaryota</taxon>
        <taxon>Metazoa</taxon>
        <taxon>Chordata</taxon>
        <taxon>Craniata</taxon>
        <taxon>Vertebrata</taxon>
        <taxon>Euteleostomi</taxon>
        <taxon>Actinopterygii</taxon>
        <taxon>Neopterygii</taxon>
        <taxon>Teleostei</taxon>
        <taxon>Neoteleostei</taxon>
        <taxon>Acanthomorphata</taxon>
        <taxon>Eupercaria</taxon>
        <taxon>Perciformes</taxon>
        <taxon>Cottioidei</taxon>
        <taxon>Gasterosteales</taxon>
        <taxon>Gasterosteidae</taxon>
        <taxon>Gasterosteus</taxon>
    </lineage>
</organism>
<proteinExistence type="predicted"/>
<evidence type="ECO:0000256" key="6">
    <source>
        <dbReference type="ARBA" id="ARBA00022801"/>
    </source>
</evidence>
<dbReference type="GO" id="GO:0006508">
    <property type="term" value="P:proteolysis"/>
    <property type="evidence" value="ECO:0007669"/>
    <property type="project" value="UniProtKB-KW"/>
</dbReference>
<dbReference type="GO" id="GO:0005634">
    <property type="term" value="C:nucleus"/>
    <property type="evidence" value="ECO:0007669"/>
    <property type="project" value="TreeGrafter"/>
</dbReference>
<dbReference type="GO" id="GO:0004843">
    <property type="term" value="F:cysteine-type deubiquitinase activity"/>
    <property type="evidence" value="ECO:0007669"/>
    <property type="project" value="UniProtKB-EC"/>
</dbReference>
<feature type="region of interest" description="Disordered" evidence="8">
    <location>
        <begin position="1041"/>
        <end position="1061"/>
    </location>
</feature>
<feature type="region of interest" description="Disordered" evidence="8">
    <location>
        <begin position="507"/>
        <end position="526"/>
    </location>
</feature>
<dbReference type="PANTHER" id="PTHR24006:SF653">
    <property type="entry name" value="UBIQUITIN CARBOXYL-TERMINAL HYDROLASE 36"/>
    <property type="match status" value="1"/>
</dbReference>
<dbReference type="CDD" id="cd02661">
    <property type="entry name" value="Peptidase_C19E"/>
    <property type="match status" value="1"/>
</dbReference>
<comment type="catalytic activity">
    <reaction evidence="1">
        <text>Thiol-dependent hydrolysis of ester, thioester, amide, peptide and isopeptide bonds formed by the C-terminal Gly of ubiquitin (a 76-residue protein attached to proteins as an intracellular targeting signal).</text>
        <dbReference type="EC" id="3.4.19.12"/>
    </reaction>
</comment>
<feature type="region of interest" description="Disordered" evidence="8">
    <location>
        <begin position="1147"/>
        <end position="1166"/>
    </location>
</feature>
<dbReference type="GO" id="GO:0016579">
    <property type="term" value="P:protein deubiquitination"/>
    <property type="evidence" value="ECO:0007669"/>
    <property type="project" value="InterPro"/>
</dbReference>
<protein>
    <recommendedName>
        <fullName evidence="2">ubiquitinyl hydrolase 1</fullName>
        <ecNumber evidence="2">3.4.19.12</ecNumber>
    </recommendedName>
</protein>
<accession>A0AAQ4R5K1</accession>
<evidence type="ECO:0000259" key="9">
    <source>
        <dbReference type="PROSITE" id="PS50235"/>
    </source>
</evidence>
<dbReference type="InterPro" id="IPR018200">
    <property type="entry name" value="USP_CS"/>
</dbReference>
<dbReference type="GO" id="GO:0005829">
    <property type="term" value="C:cytosol"/>
    <property type="evidence" value="ECO:0007669"/>
    <property type="project" value="TreeGrafter"/>
</dbReference>
<dbReference type="FunFam" id="3.90.70.10:FF:000016">
    <property type="entry name" value="Ubiquitin carboxyl-terminal hydrolase 36"/>
    <property type="match status" value="1"/>
</dbReference>
<dbReference type="EC" id="3.4.19.12" evidence="2"/>
<dbReference type="PANTHER" id="PTHR24006">
    <property type="entry name" value="UBIQUITIN CARBOXYL-TERMINAL HYDROLASE"/>
    <property type="match status" value="1"/>
</dbReference>
<feature type="region of interest" description="Disordered" evidence="8">
    <location>
        <begin position="780"/>
        <end position="988"/>
    </location>
</feature>
<evidence type="ECO:0000256" key="2">
    <source>
        <dbReference type="ARBA" id="ARBA00012759"/>
    </source>
</evidence>
<reference evidence="10" key="2">
    <citation type="submission" date="2025-08" db="UniProtKB">
        <authorList>
            <consortium name="Ensembl"/>
        </authorList>
    </citation>
    <scope>IDENTIFICATION</scope>
</reference>
<dbReference type="Gene3D" id="3.90.70.10">
    <property type="entry name" value="Cysteine proteinases"/>
    <property type="match status" value="1"/>
</dbReference>
<feature type="domain" description="USP" evidence="9">
    <location>
        <begin position="198"/>
        <end position="499"/>
    </location>
</feature>
<dbReference type="SUPFAM" id="SSF54001">
    <property type="entry name" value="Cysteine proteinases"/>
    <property type="match status" value="1"/>
</dbReference>